<name>A0A2H2ZBX7_TRIPA</name>
<dbReference type="AlphaFoldDB" id="A0A2H2ZBX7"/>
<sequence>MCRSRHFPIRQSRCPGRPVPALTTNPTPLLASFSVLLICRKYIDTLPLASRYLEEDHSSNAILPRHPVTNATPLPPPPAPVLGFSSS</sequence>
<feature type="region of interest" description="Disordered" evidence="1">
    <location>
        <begin position="63"/>
        <end position="87"/>
    </location>
</feature>
<evidence type="ECO:0000256" key="1">
    <source>
        <dbReference type="SAM" id="MobiDB-lite"/>
    </source>
</evidence>
<organism evidence="2 3">
    <name type="scientific">Trichoderma parareesei</name>
    <name type="common">Filamentous fungus</name>
    <dbReference type="NCBI Taxonomy" id="858221"/>
    <lineage>
        <taxon>Eukaryota</taxon>
        <taxon>Fungi</taxon>
        <taxon>Dikarya</taxon>
        <taxon>Ascomycota</taxon>
        <taxon>Pezizomycotina</taxon>
        <taxon>Sordariomycetes</taxon>
        <taxon>Hypocreomycetidae</taxon>
        <taxon>Hypocreales</taxon>
        <taxon>Hypocreaceae</taxon>
        <taxon>Trichoderma</taxon>
    </lineage>
</organism>
<dbReference type="EMBL" id="LFMI01000412">
    <property type="protein sequence ID" value="OTA03478.1"/>
    <property type="molecule type" value="Genomic_DNA"/>
</dbReference>
<gene>
    <name evidence="2" type="ORF">A9Z42_0039480</name>
</gene>
<accession>A0A2H2ZBX7</accession>
<evidence type="ECO:0000313" key="3">
    <source>
        <dbReference type="Proteomes" id="UP000219286"/>
    </source>
</evidence>
<proteinExistence type="predicted"/>
<comment type="caution">
    <text evidence="2">The sequence shown here is derived from an EMBL/GenBank/DDBJ whole genome shotgun (WGS) entry which is preliminary data.</text>
</comment>
<protein>
    <submittedName>
        <fullName evidence="2">Uncharacterized protein</fullName>
    </submittedName>
</protein>
<evidence type="ECO:0000313" key="2">
    <source>
        <dbReference type="EMBL" id="OTA03478.1"/>
    </source>
</evidence>
<reference evidence="2 3" key="1">
    <citation type="journal article" date="2015" name="Genome Announc.">
        <title>Genome sequence and annotation of Trichoderma parareesei, the ancestor of the cellulase producer Trichoderma reesei.</title>
        <authorList>
            <person name="Yang D."/>
            <person name="Pomraning K."/>
            <person name="Kopchinskiy A."/>
            <person name="Karimi Aghcheh R."/>
            <person name="Atanasova L."/>
            <person name="Chenthamara K."/>
            <person name="Baker S.E."/>
            <person name="Zhang R."/>
            <person name="Shen Q."/>
            <person name="Freitag M."/>
            <person name="Kubicek C.P."/>
            <person name="Druzhinina I.S."/>
        </authorList>
    </citation>
    <scope>NUCLEOTIDE SEQUENCE [LARGE SCALE GENOMIC DNA]</scope>
    <source>
        <strain evidence="2 3">CBS 125925</strain>
    </source>
</reference>
<dbReference type="Proteomes" id="UP000219286">
    <property type="component" value="Unassembled WGS sequence"/>
</dbReference>
<keyword evidence="3" id="KW-1185">Reference proteome</keyword>